<feature type="domain" description="C2" evidence="1">
    <location>
        <begin position="1"/>
        <end position="110"/>
    </location>
</feature>
<sequence>MEQRAMQVTFISAHDLKDVSRLGKLRPYAEAWVDPCAKQATPLYSDGGTNPTWNHTLSFTIPEASFHHPSARLFIRILHKTHIPRGAAFIGSVSIPLHQLLQTPNSPVSYALLDASESCGQGSIQLRIHLGDKHFLEPSVQQGATICTGGCITTIFYHTPLLCCRRGPPPWRNM</sequence>
<dbReference type="Proteomes" id="UP000886520">
    <property type="component" value="Chromosome 18"/>
</dbReference>
<dbReference type="PANTHER" id="PTHR32246">
    <property type="entry name" value="INGRESSION PROTEIN FIC1"/>
    <property type="match status" value="1"/>
</dbReference>
<dbReference type="Pfam" id="PF00168">
    <property type="entry name" value="C2"/>
    <property type="match status" value="1"/>
</dbReference>
<organism evidence="2 3">
    <name type="scientific">Adiantum capillus-veneris</name>
    <name type="common">Maidenhair fern</name>
    <dbReference type="NCBI Taxonomy" id="13818"/>
    <lineage>
        <taxon>Eukaryota</taxon>
        <taxon>Viridiplantae</taxon>
        <taxon>Streptophyta</taxon>
        <taxon>Embryophyta</taxon>
        <taxon>Tracheophyta</taxon>
        <taxon>Polypodiopsida</taxon>
        <taxon>Polypodiidae</taxon>
        <taxon>Polypodiales</taxon>
        <taxon>Pteridineae</taxon>
        <taxon>Pteridaceae</taxon>
        <taxon>Vittarioideae</taxon>
        <taxon>Adiantum</taxon>
    </lineage>
</organism>
<dbReference type="GO" id="GO:0006952">
    <property type="term" value="P:defense response"/>
    <property type="evidence" value="ECO:0007669"/>
    <property type="project" value="InterPro"/>
</dbReference>
<dbReference type="SUPFAM" id="SSF49562">
    <property type="entry name" value="C2 domain (Calcium/lipid-binding domain, CaLB)"/>
    <property type="match status" value="1"/>
</dbReference>
<dbReference type="InterPro" id="IPR035892">
    <property type="entry name" value="C2_domain_sf"/>
</dbReference>
<dbReference type="OrthoDB" id="270970at2759"/>
<evidence type="ECO:0000313" key="2">
    <source>
        <dbReference type="EMBL" id="KAI5065925.1"/>
    </source>
</evidence>
<dbReference type="PROSITE" id="PS50004">
    <property type="entry name" value="C2"/>
    <property type="match status" value="1"/>
</dbReference>
<dbReference type="AlphaFoldDB" id="A0A9D4UDR9"/>
<accession>A0A9D4UDR9</accession>
<comment type="caution">
    <text evidence="2">The sequence shown here is derived from an EMBL/GenBank/DDBJ whole genome shotgun (WGS) entry which is preliminary data.</text>
</comment>
<dbReference type="PANTHER" id="PTHR32246:SF173">
    <property type="entry name" value="C2 DOMAIN-CONTAINING PROTEIN"/>
    <property type="match status" value="1"/>
</dbReference>
<dbReference type="Gene3D" id="2.60.40.150">
    <property type="entry name" value="C2 domain"/>
    <property type="match status" value="1"/>
</dbReference>
<protein>
    <recommendedName>
        <fullName evidence="1">C2 domain-containing protein</fullName>
    </recommendedName>
</protein>
<keyword evidence="3" id="KW-1185">Reference proteome</keyword>
<reference evidence="2" key="1">
    <citation type="submission" date="2021-01" db="EMBL/GenBank/DDBJ databases">
        <title>Adiantum capillus-veneris genome.</title>
        <authorList>
            <person name="Fang Y."/>
            <person name="Liao Q."/>
        </authorList>
    </citation>
    <scope>NUCLEOTIDE SEQUENCE</scope>
    <source>
        <strain evidence="2">H3</strain>
        <tissue evidence="2">Leaf</tissue>
    </source>
</reference>
<dbReference type="CDD" id="cd04051">
    <property type="entry name" value="C2_SRC2_like"/>
    <property type="match status" value="1"/>
</dbReference>
<name>A0A9D4UDR9_ADICA</name>
<evidence type="ECO:0000259" key="1">
    <source>
        <dbReference type="PROSITE" id="PS50004"/>
    </source>
</evidence>
<gene>
    <name evidence="2" type="ORF">GOP47_0018549</name>
</gene>
<dbReference type="InterPro" id="IPR044750">
    <property type="entry name" value="C2_SRC2/BAP"/>
</dbReference>
<proteinExistence type="predicted"/>
<dbReference type="EMBL" id="JABFUD020000018">
    <property type="protein sequence ID" value="KAI5065925.1"/>
    <property type="molecule type" value="Genomic_DNA"/>
</dbReference>
<dbReference type="SMART" id="SM00239">
    <property type="entry name" value="C2"/>
    <property type="match status" value="1"/>
</dbReference>
<dbReference type="InterPro" id="IPR000008">
    <property type="entry name" value="C2_dom"/>
</dbReference>
<evidence type="ECO:0000313" key="3">
    <source>
        <dbReference type="Proteomes" id="UP000886520"/>
    </source>
</evidence>